<dbReference type="GO" id="GO:0008932">
    <property type="term" value="F:lytic endotransglycosylase activity"/>
    <property type="evidence" value="ECO:0007669"/>
    <property type="project" value="UniProtKB-UniRule"/>
</dbReference>
<keyword evidence="2 7" id="KW-0812">Transmembrane</keyword>
<dbReference type="Gene3D" id="3.30.160.60">
    <property type="entry name" value="Classic Zinc Finger"/>
    <property type="match status" value="1"/>
</dbReference>
<evidence type="ECO:0000256" key="3">
    <source>
        <dbReference type="ARBA" id="ARBA00022989"/>
    </source>
</evidence>
<keyword evidence="4 7" id="KW-0472">Membrane</keyword>
<evidence type="ECO:0000313" key="9">
    <source>
        <dbReference type="Proteomes" id="UP000177382"/>
    </source>
</evidence>
<comment type="caution">
    <text evidence="8">The sequence shown here is derived from an EMBL/GenBank/DDBJ whole genome shotgun (WGS) entry which is preliminary data.</text>
</comment>
<evidence type="ECO:0000313" key="8">
    <source>
        <dbReference type="EMBL" id="OGM15893.1"/>
    </source>
</evidence>
<keyword evidence="5 7" id="KW-0456">Lyase</keyword>
<comment type="catalytic activity">
    <reaction evidence="7">
        <text>a peptidoglycan chain = a peptidoglycan chain with N-acetyl-1,6-anhydromuramyl-[peptide] at the reducing end + a peptidoglycan chain with N-acetylglucosamine at the non-reducing end.</text>
        <dbReference type="EC" id="4.2.2.29"/>
    </reaction>
</comment>
<dbReference type="Proteomes" id="UP000177382">
    <property type="component" value="Unassembled WGS sequence"/>
</dbReference>
<dbReference type="InterPro" id="IPR003770">
    <property type="entry name" value="MLTG-like"/>
</dbReference>
<evidence type="ECO:0000256" key="5">
    <source>
        <dbReference type="ARBA" id="ARBA00023239"/>
    </source>
</evidence>
<evidence type="ECO:0000256" key="1">
    <source>
        <dbReference type="ARBA" id="ARBA00022475"/>
    </source>
</evidence>
<dbReference type="NCBIfam" id="TIGR00247">
    <property type="entry name" value="endolytic transglycosylase MltG"/>
    <property type="match status" value="1"/>
</dbReference>
<dbReference type="AlphaFoldDB" id="A0A1F7XLL9"/>
<accession>A0A1F7XLL9</accession>
<keyword evidence="1 7" id="KW-1003">Cell membrane</keyword>
<evidence type="ECO:0000256" key="6">
    <source>
        <dbReference type="ARBA" id="ARBA00023316"/>
    </source>
</evidence>
<dbReference type="Gene3D" id="3.30.1490.480">
    <property type="entry name" value="Endolytic murein transglycosylase"/>
    <property type="match status" value="1"/>
</dbReference>
<comment type="similarity">
    <text evidence="7">Belongs to the transglycosylase MltG family.</text>
</comment>
<dbReference type="HAMAP" id="MF_02065">
    <property type="entry name" value="MltG"/>
    <property type="match status" value="1"/>
</dbReference>
<dbReference type="STRING" id="1802485.A2V97_03955"/>
<gene>
    <name evidence="7" type="primary">mltG</name>
    <name evidence="8" type="ORF">A2V97_03955</name>
</gene>
<dbReference type="EC" id="4.2.2.29" evidence="7"/>
<dbReference type="PANTHER" id="PTHR30518:SF2">
    <property type="entry name" value="ENDOLYTIC MUREIN TRANSGLYCOSYLASE"/>
    <property type="match status" value="1"/>
</dbReference>
<dbReference type="Pfam" id="PF02618">
    <property type="entry name" value="YceG"/>
    <property type="match status" value="1"/>
</dbReference>
<dbReference type="GO" id="GO:0071555">
    <property type="term" value="P:cell wall organization"/>
    <property type="evidence" value="ECO:0007669"/>
    <property type="project" value="UniProtKB-KW"/>
</dbReference>
<evidence type="ECO:0000256" key="4">
    <source>
        <dbReference type="ARBA" id="ARBA00023136"/>
    </source>
</evidence>
<keyword evidence="6 7" id="KW-0961">Cell wall biogenesis/degradation</keyword>
<proteinExistence type="inferred from homology"/>
<organism evidence="8 9">
    <name type="scientific">Candidatus Woesebacteria bacterium RBG_16_42_24</name>
    <dbReference type="NCBI Taxonomy" id="1802485"/>
    <lineage>
        <taxon>Bacteria</taxon>
        <taxon>Candidatus Woeseibacteriota</taxon>
    </lineage>
</organism>
<evidence type="ECO:0000256" key="7">
    <source>
        <dbReference type="HAMAP-Rule" id="MF_02065"/>
    </source>
</evidence>
<sequence length="333" mass="37854">MKKLLIPLVLLILILGLCILGFLWWNKNSQKVSDDTRQVDFLVVKGRSASQIGESLYQENLIKDPLAFKIYVQVSGKTAKFQSGQFRISPSYSLLEVVDTLMRPPAELWVTIPEGLRREEVIERFIKALEIKEAEAEAFREEFLSESESLEGFLFPDTYLFPRTVSAKTVVSRMRSTFDLKMKVLEKDLEASEFTLDEIVILASIVERETRTDEERPVVAGILMNRLDIDMGLQADATVQYAVASGSCRAGEECNWWPILTKDDLSINSPYNTYRFRGLPPDPIANPGLSSIKAALIPEETDYLYYLHDSDGSIHYAETLAEHNENVRRYIGK</sequence>
<dbReference type="GO" id="GO:0009252">
    <property type="term" value="P:peptidoglycan biosynthetic process"/>
    <property type="evidence" value="ECO:0007669"/>
    <property type="project" value="UniProtKB-UniRule"/>
</dbReference>
<keyword evidence="3 7" id="KW-1133">Transmembrane helix</keyword>
<dbReference type="CDD" id="cd08010">
    <property type="entry name" value="MltG_like"/>
    <property type="match status" value="1"/>
</dbReference>
<protein>
    <recommendedName>
        <fullName evidence="7">Endolytic murein transglycosylase</fullName>
        <ecNumber evidence="7">4.2.2.29</ecNumber>
    </recommendedName>
    <alternativeName>
        <fullName evidence="7">Peptidoglycan lytic transglycosylase</fullName>
    </alternativeName>
    <alternativeName>
        <fullName evidence="7">Peptidoglycan polymerization terminase</fullName>
    </alternativeName>
</protein>
<feature type="site" description="Important for catalytic activity" evidence="7">
    <location>
        <position position="209"/>
    </location>
</feature>
<comment type="function">
    <text evidence="7">Functions as a peptidoglycan terminase that cleaves nascent peptidoglycan strands endolytically to terminate their elongation.</text>
</comment>
<dbReference type="EMBL" id="MGFX01000001">
    <property type="protein sequence ID" value="OGM15893.1"/>
    <property type="molecule type" value="Genomic_DNA"/>
</dbReference>
<name>A0A1F7XLL9_9BACT</name>
<dbReference type="PANTHER" id="PTHR30518">
    <property type="entry name" value="ENDOLYTIC MUREIN TRANSGLYCOSYLASE"/>
    <property type="match status" value="1"/>
</dbReference>
<reference evidence="8 9" key="1">
    <citation type="journal article" date="2016" name="Nat. Commun.">
        <title>Thousands of microbial genomes shed light on interconnected biogeochemical processes in an aquifer system.</title>
        <authorList>
            <person name="Anantharaman K."/>
            <person name="Brown C.T."/>
            <person name="Hug L.A."/>
            <person name="Sharon I."/>
            <person name="Castelle C.J."/>
            <person name="Probst A.J."/>
            <person name="Thomas B.C."/>
            <person name="Singh A."/>
            <person name="Wilkins M.J."/>
            <person name="Karaoz U."/>
            <person name="Brodie E.L."/>
            <person name="Williams K.H."/>
            <person name="Hubbard S.S."/>
            <person name="Banfield J.F."/>
        </authorList>
    </citation>
    <scope>NUCLEOTIDE SEQUENCE [LARGE SCALE GENOMIC DNA]</scope>
</reference>
<evidence type="ECO:0000256" key="2">
    <source>
        <dbReference type="ARBA" id="ARBA00022692"/>
    </source>
</evidence>
<dbReference type="GO" id="GO:0005886">
    <property type="term" value="C:plasma membrane"/>
    <property type="evidence" value="ECO:0007669"/>
    <property type="project" value="UniProtKB-UniRule"/>
</dbReference>